<dbReference type="Proteomes" id="UP001200513">
    <property type="component" value="Chromosome"/>
</dbReference>
<sequence length="96" mass="11298">MTEKSFTDVSDNYKQKLVYTLLDTVKANDQTRFFYVLLKAINQPKKELSKLIEQLNSTYDLMPKEVFPNYAYSIIIGIMNTYNTNSKNLKEKEKDE</sequence>
<organism evidence="1">
    <name type="scientific">Candidatus Heimdallarchaeum endolithica</name>
    <dbReference type="NCBI Taxonomy" id="2876572"/>
    <lineage>
        <taxon>Archaea</taxon>
        <taxon>Promethearchaeati</taxon>
        <taxon>Candidatus Heimdallarchaeota</taxon>
        <taxon>Candidatus Heimdallarchaeia (ex Rinke et al. 2021) (nom. nud.)</taxon>
        <taxon>Candidatus Heimdallarchaeales</taxon>
        <taxon>Candidatus Heimdallarchaeaceae</taxon>
        <taxon>Candidatus Heimdallarchaeum</taxon>
    </lineage>
</organism>
<proteinExistence type="predicted"/>
<protein>
    <submittedName>
        <fullName evidence="1">Uncharacterized protein</fullName>
    </submittedName>
</protein>
<accession>A0A9Y1BP69</accession>
<dbReference type="EMBL" id="CP084167">
    <property type="protein sequence ID" value="UJG42624.1"/>
    <property type="molecule type" value="Genomic_DNA"/>
</dbReference>
<reference evidence="1" key="1">
    <citation type="journal article" date="2022" name="Nat. Microbiol.">
        <title>Unique mobile elements and scalable gene flow at the prokaryote-eukaryote boundary revealed by circularized Asgard archaea genomes.</title>
        <authorList>
            <person name="Wu F."/>
            <person name="Speth D.R."/>
            <person name="Philosof A."/>
            <person name="Cremiere A."/>
            <person name="Narayanan A."/>
            <person name="Barco R.A."/>
            <person name="Connon S.A."/>
            <person name="Amend J.P."/>
            <person name="Antoshechkin I.A."/>
            <person name="Orphan V.J."/>
        </authorList>
    </citation>
    <scope>NUCLEOTIDE SEQUENCE</scope>
    <source>
        <strain evidence="1">PR6</strain>
    </source>
</reference>
<gene>
    <name evidence="1" type="ORF">K9W46_09545</name>
</gene>
<evidence type="ECO:0000313" key="1">
    <source>
        <dbReference type="EMBL" id="UJG42624.1"/>
    </source>
</evidence>
<dbReference type="AlphaFoldDB" id="A0A9Y1BP69"/>
<name>A0A9Y1BP69_9ARCH</name>